<dbReference type="InterPro" id="IPR036179">
    <property type="entry name" value="Ig-like_dom_sf"/>
</dbReference>
<dbReference type="PANTHER" id="PTHR23278">
    <property type="entry name" value="SIDESTEP PROTEIN"/>
    <property type="match status" value="1"/>
</dbReference>
<evidence type="ECO:0000256" key="2">
    <source>
        <dbReference type="SAM" id="Phobius"/>
    </source>
</evidence>
<gene>
    <name evidence="4" type="ORF">C7M84_005810</name>
</gene>
<protein>
    <recommendedName>
        <fullName evidence="3">Ig-like domain-containing protein</fullName>
    </recommendedName>
</protein>
<dbReference type="SMART" id="SM00409">
    <property type="entry name" value="IG"/>
    <property type="match status" value="2"/>
</dbReference>
<dbReference type="SUPFAM" id="SSF48726">
    <property type="entry name" value="Immunoglobulin"/>
    <property type="match status" value="2"/>
</dbReference>
<organism evidence="4 5">
    <name type="scientific">Penaeus vannamei</name>
    <name type="common">Whiteleg shrimp</name>
    <name type="synonym">Litopenaeus vannamei</name>
    <dbReference type="NCBI Taxonomy" id="6689"/>
    <lineage>
        <taxon>Eukaryota</taxon>
        <taxon>Metazoa</taxon>
        <taxon>Ecdysozoa</taxon>
        <taxon>Arthropoda</taxon>
        <taxon>Crustacea</taxon>
        <taxon>Multicrustacea</taxon>
        <taxon>Malacostraca</taxon>
        <taxon>Eumalacostraca</taxon>
        <taxon>Eucarida</taxon>
        <taxon>Decapoda</taxon>
        <taxon>Dendrobranchiata</taxon>
        <taxon>Penaeoidea</taxon>
        <taxon>Penaeidae</taxon>
        <taxon>Penaeus</taxon>
    </lineage>
</organism>
<dbReference type="SMART" id="SM00408">
    <property type="entry name" value="IGc2"/>
    <property type="match status" value="2"/>
</dbReference>
<dbReference type="Proteomes" id="UP000283509">
    <property type="component" value="Unassembled WGS sequence"/>
</dbReference>
<feature type="region of interest" description="Disordered" evidence="1">
    <location>
        <begin position="531"/>
        <end position="660"/>
    </location>
</feature>
<dbReference type="InterPro" id="IPR003598">
    <property type="entry name" value="Ig_sub2"/>
</dbReference>
<feature type="region of interest" description="Disordered" evidence="1">
    <location>
        <begin position="390"/>
        <end position="409"/>
    </location>
</feature>
<feature type="compositionally biased region" description="Basic and acidic residues" evidence="1">
    <location>
        <begin position="578"/>
        <end position="594"/>
    </location>
</feature>
<accession>A0A3R7PLD3</accession>
<keyword evidence="2" id="KW-0472">Membrane</keyword>
<feature type="domain" description="Ig-like" evidence="3">
    <location>
        <begin position="148"/>
        <end position="242"/>
    </location>
</feature>
<reference evidence="4 5" key="1">
    <citation type="submission" date="2018-04" db="EMBL/GenBank/DDBJ databases">
        <authorList>
            <person name="Zhang X."/>
            <person name="Yuan J."/>
            <person name="Li F."/>
            <person name="Xiang J."/>
        </authorList>
    </citation>
    <scope>NUCLEOTIDE SEQUENCE [LARGE SCALE GENOMIC DNA]</scope>
    <source>
        <tissue evidence="4">Muscle</tissue>
    </source>
</reference>
<dbReference type="EMBL" id="QCYY01001749">
    <property type="protein sequence ID" value="ROT75632.1"/>
    <property type="molecule type" value="Genomic_DNA"/>
</dbReference>
<dbReference type="Pfam" id="PF13895">
    <property type="entry name" value="Ig_2"/>
    <property type="match status" value="1"/>
</dbReference>
<feature type="compositionally biased region" description="Low complexity" evidence="1">
    <location>
        <begin position="489"/>
        <end position="504"/>
    </location>
</feature>
<keyword evidence="2" id="KW-0812">Transmembrane</keyword>
<keyword evidence="5" id="KW-1185">Reference proteome</keyword>
<dbReference type="InterPro" id="IPR007110">
    <property type="entry name" value="Ig-like_dom"/>
</dbReference>
<dbReference type="PROSITE" id="PS50835">
    <property type="entry name" value="IG_LIKE"/>
    <property type="match status" value="2"/>
</dbReference>
<keyword evidence="2" id="KW-1133">Transmembrane helix</keyword>
<dbReference type="AlphaFoldDB" id="A0A3R7PLD3"/>
<evidence type="ECO:0000256" key="1">
    <source>
        <dbReference type="SAM" id="MobiDB-lite"/>
    </source>
</evidence>
<dbReference type="STRING" id="6689.A0A3R7PLD3"/>
<proteinExistence type="predicted"/>
<sequence>MEDAGNVTTATLTIEVDMDFDGVTLACIAVNPAMPHARLTDSVKLESGVSLVVHLELGKPIDPSAITEGSDVYFECSIKSNPPVIRVQWYHNGALVEHDVAGGVVVSGLSLVLQRLRRKHSGTYTCAAINYEGRNTSNPVHITVRHAPVCAGVARQRTQGAARGSPAVVTCHVEAVPAHNLTWAWAWLQEDGSEERVPARNIRTDRLTSAMTVTPHSLQDYGELLCRASNDVGQQREPCVVSLVPAGTPDPPLNCSTTPTSRADGDQGRTSLAVTCLEGFDGGLPQVFLLEAWQNGVLLANVSSDFPEWVVAGLEGGKGATLRVSAQNARGRSETLRLEVHTPRAQQHAALDSESSFLGVTPLLGALVGVAGVLLLLLIVSIVIARHARRKASKPPVHTHDLVMTPTGSSWDCYDPEGGAGLQPRHRSLDILAHTHGRATPDGAHSPENNNTPIRRRQGTPAVGKRVKTSSLPHIHMNGQLSNRQQPQESDASSNSSDSDVESVVEVTDLTMLRRPVSEAGYAYSPLATKETVLPRPSDTPGHLASSSRRSRESLRLASGSPLPNKDNKCMPKLVKANPRDGDDKRNPKADRKSPSPRVSENSTPVPRPHFESNKQENPAFPSRDSKAAAKTRKSHKPGENSSVEDLPAPPKPPRVFLPPEKPQQHIILSPSKTSSKAPLAEDEVSDAYCNGRRLNHPACPRVLDTDGVQVRRPSDPGGVGSVI</sequence>
<feature type="transmembrane region" description="Helical" evidence="2">
    <location>
        <begin position="363"/>
        <end position="385"/>
    </location>
</feature>
<feature type="compositionally biased region" description="Pro residues" evidence="1">
    <location>
        <begin position="648"/>
        <end position="660"/>
    </location>
</feature>
<dbReference type="PANTHER" id="PTHR23278:SF19">
    <property type="entry name" value="OBSCURIN"/>
    <property type="match status" value="1"/>
</dbReference>
<dbReference type="InterPro" id="IPR013783">
    <property type="entry name" value="Ig-like_fold"/>
</dbReference>
<dbReference type="Gene3D" id="2.60.40.10">
    <property type="entry name" value="Immunoglobulins"/>
    <property type="match status" value="2"/>
</dbReference>
<dbReference type="CDD" id="cd00096">
    <property type="entry name" value="Ig"/>
    <property type="match status" value="1"/>
</dbReference>
<evidence type="ECO:0000259" key="3">
    <source>
        <dbReference type="PROSITE" id="PS50835"/>
    </source>
</evidence>
<feature type="region of interest" description="Disordered" evidence="1">
    <location>
        <begin position="437"/>
        <end position="504"/>
    </location>
</feature>
<dbReference type="OrthoDB" id="547680at2759"/>
<evidence type="ECO:0000313" key="4">
    <source>
        <dbReference type="EMBL" id="ROT75632.1"/>
    </source>
</evidence>
<reference evidence="4 5" key="2">
    <citation type="submission" date="2019-01" db="EMBL/GenBank/DDBJ databases">
        <title>The decoding of complex shrimp genome reveals the adaptation for benthos swimmer, frequently molting mechanism and breeding impact on genome.</title>
        <authorList>
            <person name="Sun Y."/>
            <person name="Gao Y."/>
            <person name="Yu Y."/>
        </authorList>
    </citation>
    <scope>NUCLEOTIDE SEQUENCE [LARGE SCALE GENOMIC DNA]</scope>
    <source>
        <tissue evidence="4">Muscle</tissue>
    </source>
</reference>
<name>A0A3R7PLD3_PENVA</name>
<dbReference type="InterPro" id="IPR003599">
    <property type="entry name" value="Ig_sub"/>
</dbReference>
<feature type="compositionally biased region" description="Polar residues" evidence="1">
    <location>
        <begin position="479"/>
        <end position="488"/>
    </location>
</feature>
<evidence type="ECO:0000313" key="5">
    <source>
        <dbReference type="Proteomes" id="UP000283509"/>
    </source>
</evidence>
<feature type="domain" description="Ig-like" evidence="3">
    <location>
        <begin position="35"/>
        <end position="143"/>
    </location>
</feature>
<comment type="caution">
    <text evidence="4">The sequence shown here is derived from an EMBL/GenBank/DDBJ whole genome shotgun (WGS) entry which is preliminary data.</text>
</comment>